<proteinExistence type="predicted"/>
<comment type="caution">
    <text evidence="2">The sequence shown here is derived from an EMBL/GenBank/DDBJ whole genome shotgun (WGS) entry which is preliminary data.</text>
</comment>
<name>A0A0F9SF42_9ZZZZ</name>
<dbReference type="EMBL" id="LAZR01000519">
    <property type="protein sequence ID" value="KKN65654.1"/>
    <property type="molecule type" value="Genomic_DNA"/>
</dbReference>
<evidence type="ECO:0000313" key="2">
    <source>
        <dbReference type="EMBL" id="KKN65654.1"/>
    </source>
</evidence>
<protein>
    <submittedName>
        <fullName evidence="2">Uncharacterized protein</fullName>
    </submittedName>
</protein>
<organism evidence="2">
    <name type="scientific">marine sediment metagenome</name>
    <dbReference type="NCBI Taxonomy" id="412755"/>
    <lineage>
        <taxon>unclassified sequences</taxon>
        <taxon>metagenomes</taxon>
        <taxon>ecological metagenomes</taxon>
    </lineage>
</organism>
<dbReference type="AlphaFoldDB" id="A0A0F9SF42"/>
<accession>A0A0F9SF42</accession>
<evidence type="ECO:0000256" key="1">
    <source>
        <dbReference type="SAM" id="Phobius"/>
    </source>
</evidence>
<keyword evidence="1" id="KW-0812">Transmembrane</keyword>
<gene>
    <name evidence="2" type="ORF">LCGC14_0479700</name>
</gene>
<sequence length="176" mass="20739">MLKAIRTNKLLNIMILVSSIILAPVWYITRHELTLYLGVCVGIYWSTFWWLQIMEHSRRARDHVYQNRIRLQAEMEREVRESRLPLRKRLMGMSQVELVRDLLKSHISHSILWICFSLYITAMTLMLAYHSGIMIILLWIVLCACAIGFLLSVINVIYYMLELRGLRRDIACAKGQ</sequence>
<keyword evidence="1" id="KW-0472">Membrane</keyword>
<feature type="transmembrane region" description="Helical" evidence="1">
    <location>
        <begin position="10"/>
        <end position="27"/>
    </location>
</feature>
<reference evidence="2" key="1">
    <citation type="journal article" date="2015" name="Nature">
        <title>Complex archaea that bridge the gap between prokaryotes and eukaryotes.</title>
        <authorList>
            <person name="Spang A."/>
            <person name="Saw J.H."/>
            <person name="Jorgensen S.L."/>
            <person name="Zaremba-Niedzwiedzka K."/>
            <person name="Martijn J."/>
            <person name="Lind A.E."/>
            <person name="van Eijk R."/>
            <person name="Schleper C."/>
            <person name="Guy L."/>
            <person name="Ettema T.J."/>
        </authorList>
    </citation>
    <scope>NUCLEOTIDE SEQUENCE</scope>
</reference>
<feature type="transmembrane region" description="Helical" evidence="1">
    <location>
        <begin position="110"/>
        <end position="130"/>
    </location>
</feature>
<feature type="transmembrane region" description="Helical" evidence="1">
    <location>
        <begin position="136"/>
        <end position="161"/>
    </location>
</feature>
<keyword evidence="1" id="KW-1133">Transmembrane helix</keyword>
<feature type="transmembrane region" description="Helical" evidence="1">
    <location>
        <begin position="33"/>
        <end position="51"/>
    </location>
</feature>